<comment type="caution">
    <text evidence="5">The sequence shown here is derived from an EMBL/GenBank/DDBJ whole genome shotgun (WGS) entry which is preliminary data.</text>
</comment>
<dbReference type="GO" id="GO:0003700">
    <property type="term" value="F:DNA-binding transcription factor activity"/>
    <property type="evidence" value="ECO:0007669"/>
    <property type="project" value="InterPro"/>
</dbReference>
<dbReference type="InterPro" id="IPR009057">
    <property type="entry name" value="Homeodomain-like_sf"/>
</dbReference>
<evidence type="ECO:0000259" key="4">
    <source>
        <dbReference type="PROSITE" id="PS01124"/>
    </source>
</evidence>
<dbReference type="Gene3D" id="1.10.10.60">
    <property type="entry name" value="Homeodomain-like"/>
    <property type="match status" value="2"/>
</dbReference>
<dbReference type="PANTHER" id="PTHR43280">
    <property type="entry name" value="ARAC-FAMILY TRANSCRIPTIONAL REGULATOR"/>
    <property type="match status" value="1"/>
</dbReference>
<gene>
    <name evidence="5" type="ORF">CP373A1_16220</name>
</gene>
<evidence type="ECO:0000313" key="6">
    <source>
        <dbReference type="Proteomes" id="UP000092714"/>
    </source>
</evidence>
<dbReference type="Pfam" id="PF12833">
    <property type="entry name" value="HTH_18"/>
    <property type="match status" value="1"/>
</dbReference>
<evidence type="ECO:0000313" key="5">
    <source>
        <dbReference type="EMBL" id="OBY09469.1"/>
    </source>
</evidence>
<dbReference type="eggNOG" id="COG2207">
    <property type="taxonomic scope" value="Bacteria"/>
</dbReference>
<dbReference type="PRINTS" id="PR00032">
    <property type="entry name" value="HTHARAC"/>
</dbReference>
<sequence>MFLFEDIAKDFYYCTSIPILVLNKNFELIFNYNYTKENLNTFSKEGIIHKIKETKNHNPINIKSGNNLIYSAITLFTRCQIPLIFIFGPVTTNKDLNKDGIIYIKNECCINYLRDLLTLIAKDKFMSMHCEYAYSPFVLNAIKHIHDNYDEEIDMESLCSKFNINKSYFCNVFKKETGLTFTNFLNTFRVEKSKEMLKHTQYSLLDIALATGFKNQSYYSTTFKKITGISPIDYRKKEA</sequence>
<dbReference type="InterPro" id="IPR020449">
    <property type="entry name" value="Tscrpt_reg_AraC-type_HTH"/>
</dbReference>
<dbReference type="SUPFAM" id="SSF46689">
    <property type="entry name" value="Homeodomain-like"/>
    <property type="match status" value="2"/>
</dbReference>
<dbReference type="SMART" id="SM00342">
    <property type="entry name" value="HTH_ARAC"/>
    <property type="match status" value="1"/>
</dbReference>
<evidence type="ECO:0000256" key="3">
    <source>
        <dbReference type="ARBA" id="ARBA00023163"/>
    </source>
</evidence>
<name>A0A174HU69_9CLOT</name>
<reference evidence="5 6" key="1">
    <citation type="submission" date="2016-06" db="EMBL/GenBank/DDBJ databases">
        <authorList>
            <person name="Kjaerup R.B."/>
            <person name="Dalgaard T.S."/>
            <person name="Juul-Madsen H.R."/>
        </authorList>
    </citation>
    <scope>NUCLEOTIDE SEQUENCE [LARGE SCALE GENOMIC DNA]</scope>
    <source>
        <strain evidence="5 6">373-A1</strain>
    </source>
</reference>
<evidence type="ECO:0000256" key="2">
    <source>
        <dbReference type="ARBA" id="ARBA00023125"/>
    </source>
</evidence>
<dbReference type="AlphaFoldDB" id="A0A174HU69"/>
<keyword evidence="3" id="KW-0804">Transcription</keyword>
<keyword evidence="1" id="KW-0805">Transcription regulation</keyword>
<dbReference type="Proteomes" id="UP000092714">
    <property type="component" value="Unassembled WGS sequence"/>
</dbReference>
<dbReference type="GO" id="GO:0043565">
    <property type="term" value="F:sequence-specific DNA binding"/>
    <property type="evidence" value="ECO:0007669"/>
    <property type="project" value="InterPro"/>
</dbReference>
<dbReference type="GeneID" id="42776202"/>
<evidence type="ECO:0000256" key="1">
    <source>
        <dbReference type="ARBA" id="ARBA00023015"/>
    </source>
</evidence>
<feature type="domain" description="HTH araC/xylS-type" evidence="4">
    <location>
        <begin position="139"/>
        <end position="237"/>
    </location>
</feature>
<organism evidence="5 6">
    <name type="scientific">Clostridium paraputrificum</name>
    <dbReference type="NCBI Taxonomy" id="29363"/>
    <lineage>
        <taxon>Bacteria</taxon>
        <taxon>Bacillati</taxon>
        <taxon>Bacillota</taxon>
        <taxon>Clostridia</taxon>
        <taxon>Eubacteriales</taxon>
        <taxon>Clostridiaceae</taxon>
        <taxon>Clostridium</taxon>
    </lineage>
</organism>
<accession>A0A174HU69</accession>
<dbReference type="PROSITE" id="PS01124">
    <property type="entry name" value="HTH_ARAC_FAMILY_2"/>
    <property type="match status" value="1"/>
</dbReference>
<proteinExistence type="predicted"/>
<dbReference type="InterPro" id="IPR018060">
    <property type="entry name" value="HTH_AraC"/>
</dbReference>
<keyword evidence="2" id="KW-0238">DNA-binding</keyword>
<dbReference type="PROSITE" id="PS00041">
    <property type="entry name" value="HTH_ARAC_FAMILY_1"/>
    <property type="match status" value="1"/>
</dbReference>
<dbReference type="InterPro" id="IPR018062">
    <property type="entry name" value="HTH_AraC-typ_CS"/>
</dbReference>
<protein>
    <recommendedName>
        <fullName evidence="4">HTH araC/xylS-type domain-containing protein</fullName>
    </recommendedName>
</protein>
<dbReference type="RefSeq" id="WP_027098377.1">
    <property type="nucleotide sequence ID" value="NZ_CABHIH010000001.1"/>
</dbReference>
<dbReference type="OrthoDB" id="1677563at2"/>
<dbReference type="EMBL" id="MAPZ01000033">
    <property type="protein sequence ID" value="OBY09469.1"/>
    <property type="molecule type" value="Genomic_DNA"/>
</dbReference>
<keyword evidence="6" id="KW-1185">Reference proteome</keyword>
<dbReference type="PANTHER" id="PTHR43280:SF28">
    <property type="entry name" value="HTH-TYPE TRANSCRIPTIONAL ACTIVATOR RHAS"/>
    <property type="match status" value="1"/>
</dbReference>